<keyword evidence="4" id="KW-0067">ATP-binding</keyword>
<comment type="similarity">
    <text evidence="1">Belongs to the ABC transporter superfamily.</text>
</comment>
<dbReference type="InterPro" id="IPR027417">
    <property type="entry name" value="P-loop_NTPase"/>
</dbReference>
<sequence length="228" mass="25614">MDLFGKPVAPPMKLEADSIWLEYGQRKVLQNIYLRVDVGQIIGLLGRNGCGKSSLLEIIYGIKSAQNASVRIDGNHIKKLFQCKNVAAYLPQKNFVPSHLRVDEAFTLYQSALAEAKSLFPELSSLFSYRFNQLSGGQQRLVETLMVATCPASFIILDEPFSNVMPLHVDALKTLFMSLKSRKGILITDHYYHDVLAISDSIYLLNTGGRTIQLQQPEQQLKNFGYIN</sequence>
<dbReference type="RefSeq" id="WP_093826608.1">
    <property type="nucleotide sequence ID" value="NZ_FOLQ01000004.1"/>
</dbReference>
<dbReference type="PANTHER" id="PTHR43820">
    <property type="entry name" value="HIGH-AFFINITY BRANCHED-CHAIN AMINO ACID TRANSPORT ATP-BINDING PROTEIN LIVF"/>
    <property type="match status" value="1"/>
</dbReference>
<keyword evidence="3" id="KW-0547">Nucleotide-binding</keyword>
<dbReference type="InterPro" id="IPR003593">
    <property type="entry name" value="AAA+_ATPase"/>
</dbReference>
<evidence type="ECO:0000256" key="2">
    <source>
        <dbReference type="ARBA" id="ARBA00022448"/>
    </source>
</evidence>
<dbReference type="EMBL" id="FOLQ01000004">
    <property type="protein sequence ID" value="SFD26944.1"/>
    <property type="molecule type" value="Genomic_DNA"/>
</dbReference>
<feature type="domain" description="ABC transporter" evidence="6">
    <location>
        <begin position="14"/>
        <end position="227"/>
    </location>
</feature>
<dbReference type="AlphaFoldDB" id="A0A1I1QXU6"/>
<dbReference type="Gene3D" id="3.40.50.300">
    <property type="entry name" value="P-loop containing nucleotide triphosphate hydrolases"/>
    <property type="match status" value="1"/>
</dbReference>
<dbReference type="InterPro" id="IPR052156">
    <property type="entry name" value="BCAA_Transport_ATP-bd_LivF"/>
</dbReference>
<organism evidence="7 8">
    <name type="scientific">Spirosoma endophyticum</name>
    <dbReference type="NCBI Taxonomy" id="662367"/>
    <lineage>
        <taxon>Bacteria</taxon>
        <taxon>Pseudomonadati</taxon>
        <taxon>Bacteroidota</taxon>
        <taxon>Cytophagia</taxon>
        <taxon>Cytophagales</taxon>
        <taxon>Cytophagaceae</taxon>
        <taxon>Spirosoma</taxon>
    </lineage>
</organism>
<evidence type="ECO:0000256" key="4">
    <source>
        <dbReference type="ARBA" id="ARBA00022840"/>
    </source>
</evidence>
<dbReference type="OrthoDB" id="9801987at2"/>
<evidence type="ECO:0000313" key="8">
    <source>
        <dbReference type="Proteomes" id="UP000198598"/>
    </source>
</evidence>
<keyword evidence="8" id="KW-1185">Reference proteome</keyword>
<dbReference type="PROSITE" id="PS50893">
    <property type="entry name" value="ABC_TRANSPORTER_2"/>
    <property type="match status" value="1"/>
</dbReference>
<dbReference type="GO" id="GO:0015658">
    <property type="term" value="F:branched-chain amino acid transmembrane transporter activity"/>
    <property type="evidence" value="ECO:0007669"/>
    <property type="project" value="TreeGrafter"/>
</dbReference>
<name>A0A1I1QXU6_9BACT</name>
<accession>A0A1I1QXU6</accession>
<dbReference type="Proteomes" id="UP000198598">
    <property type="component" value="Unassembled WGS sequence"/>
</dbReference>
<dbReference type="STRING" id="662367.SAMN05216167_104167"/>
<dbReference type="Pfam" id="PF00005">
    <property type="entry name" value="ABC_tran"/>
    <property type="match status" value="1"/>
</dbReference>
<dbReference type="GO" id="GO:0005524">
    <property type="term" value="F:ATP binding"/>
    <property type="evidence" value="ECO:0007669"/>
    <property type="project" value="UniProtKB-KW"/>
</dbReference>
<keyword evidence="2" id="KW-0813">Transport</keyword>
<dbReference type="GO" id="GO:0016887">
    <property type="term" value="F:ATP hydrolysis activity"/>
    <property type="evidence" value="ECO:0007669"/>
    <property type="project" value="InterPro"/>
</dbReference>
<reference evidence="7 8" key="1">
    <citation type="submission" date="2016-10" db="EMBL/GenBank/DDBJ databases">
        <authorList>
            <person name="de Groot N.N."/>
        </authorList>
    </citation>
    <scope>NUCLEOTIDE SEQUENCE [LARGE SCALE GENOMIC DNA]</scope>
    <source>
        <strain evidence="7 8">DSM 26130</strain>
    </source>
</reference>
<protein>
    <submittedName>
        <fullName evidence="7">ABC-type lipopolysaccharide export system, ATPase component</fullName>
    </submittedName>
</protein>
<evidence type="ECO:0000256" key="1">
    <source>
        <dbReference type="ARBA" id="ARBA00005417"/>
    </source>
</evidence>
<proteinExistence type="inferred from homology"/>
<dbReference type="SMART" id="SM00382">
    <property type="entry name" value="AAA"/>
    <property type="match status" value="1"/>
</dbReference>
<evidence type="ECO:0000259" key="6">
    <source>
        <dbReference type="PROSITE" id="PS50893"/>
    </source>
</evidence>
<evidence type="ECO:0000313" key="7">
    <source>
        <dbReference type="EMBL" id="SFD26944.1"/>
    </source>
</evidence>
<evidence type="ECO:0000256" key="3">
    <source>
        <dbReference type="ARBA" id="ARBA00022741"/>
    </source>
</evidence>
<dbReference type="PANTHER" id="PTHR43820:SF4">
    <property type="entry name" value="HIGH-AFFINITY BRANCHED-CHAIN AMINO ACID TRANSPORT ATP-BINDING PROTEIN LIVF"/>
    <property type="match status" value="1"/>
</dbReference>
<keyword evidence="5" id="KW-0029">Amino-acid transport</keyword>
<gene>
    <name evidence="7" type="ORF">SAMN05216167_104167</name>
</gene>
<dbReference type="SUPFAM" id="SSF52540">
    <property type="entry name" value="P-loop containing nucleoside triphosphate hydrolases"/>
    <property type="match status" value="1"/>
</dbReference>
<dbReference type="InterPro" id="IPR003439">
    <property type="entry name" value="ABC_transporter-like_ATP-bd"/>
</dbReference>
<evidence type="ECO:0000256" key="5">
    <source>
        <dbReference type="ARBA" id="ARBA00022970"/>
    </source>
</evidence>
<dbReference type="GO" id="GO:0015807">
    <property type="term" value="P:L-amino acid transport"/>
    <property type="evidence" value="ECO:0007669"/>
    <property type="project" value="TreeGrafter"/>
</dbReference>